<reference evidence="1" key="1">
    <citation type="submission" date="2021-02" db="EMBL/GenBank/DDBJ databases">
        <authorList>
            <person name="Nowell W R."/>
        </authorList>
    </citation>
    <scope>NUCLEOTIDE SEQUENCE</scope>
</reference>
<feature type="non-terminal residue" evidence="1">
    <location>
        <position position="83"/>
    </location>
</feature>
<protein>
    <submittedName>
        <fullName evidence="1">Uncharacterized protein</fullName>
    </submittedName>
</protein>
<organism evidence="1 2">
    <name type="scientific">Rotaria magnacalcarata</name>
    <dbReference type="NCBI Taxonomy" id="392030"/>
    <lineage>
        <taxon>Eukaryota</taxon>
        <taxon>Metazoa</taxon>
        <taxon>Spiralia</taxon>
        <taxon>Gnathifera</taxon>
        <taxon>Rotifera</taxon>
        <taxon>Eurotatoria</taxon>
        <taxon>Bdelloidea</taxon>
        <taxon>Philodinida</taxon>
        <taxon>Philodinidae</taxon>
        <taxon>Rotaria</taxon>
    </lineage>
</organism>
<comment type="caution">
    <text evidence="1">The sequence shown here is derived from an EMBL/GenBank/DDBJ whole genome shotgun (WGS) entry which is preliminary data.</text>
</comment>
<dbReference type="Proteomes" id="UP000676336">
    <property type="component" value="Unassembled WGS sequence"/>
</dbReference>
<name>A0A8S2RN51_9BILA</name>
<dbReference type="EMBL" id="CAJOBI010013831">
    <property type="protein sequence ID" value="CAF4173339.1"/>
    <property type="molecule type" value="Genomic_DNA"/>
</dbReference>
<accession>A0A8S2RN51</accession>
<sequence>SGGAADVYATVRQCGGSHTMTLPFKRQTKGQLGVPEETVFTRSEVDIKGHDGVIYKGRIDADKLPSVEIHKKNSVVLRASFPQ</sequence>
<evidence type="ECO:0000313" key="2">
    <source>
        <dbReference type="Proteomes" id="UP000676336"/>
    </source>
</evidence>
<proteinExistence type="predicted"/>
<dbReference type="AlphaFoldDB" id="A0A8S2RN51"/>
<feature type="non-terminal residue" evidence="1">
    <location>
        <position position="1"/>
    </location>
</feature>
<evidence type="ECO:0000313" key="1">
    <source>
        <dbReference type="EMBL" id="CAF4173339.1"/>
    </source>
</evidence>
<gene>
    <name evidence="1" type="ORF">SMN809_LOCUS20696</name>
</gene>